<dbReference type="Gene3D" id="3.30.450.20">
    <property type="entry name" value="PAS domain"/>
    <property type="match status" value="1"/>
</dbReference>
<reference evidence="2" key="1">
    <citation type="journal article" date="2014" name="Front. Microbiol.">
        <title>High frequency of phylogenetically diverse reductive dehalogenase-homologous genes in deep subseafloor sedimentary metagenomes.</title>
        <authorList>
            <person name="Kawai M."/>
            <person name="Futagami T."/>
            <person name="Toyoda A."/>
            <person name="Takaki Y."/>
            <person name="Nishi S."/>
            <person name="Hori S."/>
            <person name="Arai W."/>
            <person name="Tsubouchi T."/>
            <person name="Morono Y."/>
            <person name="Uchiyama I."/>
            <person name="Ito T."/>
            <person name="Fujiyama A."/>
            <person name="Inagaki F."/>
            <person name="Takami H."/>
        </authorList>
    </citation>
    <scope>NUCLEOTIDE SEQUENCE</scope>
    <source>
        <strain evidence="2">Expedition CK06-06</strain>
    </source>
</reference>
<comment type="caution">
    <text evidence="2">The sequence shown here is derived from an EMBL/GenBank/DDBJ whole genome shotgun (WGS) entry which is preliminary data.</text>
</comment>
<dbReference type="AlphaFoldDB" id="X0U5Z9"/>
<dbReference type="EMBL" id="BARS01004832">
    <property type="protein sequence ID" value="GAF83935.1"/>
    <property type="molecule type" value="Genomic_DNA"/>
</dbReference>
<dbReference type="InterPro" id="IPR000014">
    <property type="entry name" value="PAS"/>
</dbReference>
<organism evidence="2">
    <name type="scientific">marine sediment metagenome</name>
    <dbReference type="NCBI Taxonomy" id="412755"/>
    <lineage>
        <taxon>unclassified sequences</taxon>
        <taxon>metagenomes</taxon>
        <taxon>ecological metagenomes</taxon>
    </lineage>
</organism>
<dbReference type="PROSITE" id="PS50112">
    <property type="entry name" value="PAS"/>
    <property type="match status" value="1"/>
</dbReference>
<dbReference type="InterPro" id="IPR035965">
    <property type="entry name" value="PAS-like_dom_sf"/>
</dbReference>
<proteinExistence type="predicted"/>
<evidence type="ECO:0000313" key="2">
    <source>
        <dbReference type="EMBL" id="GAF83935.1"/>
    </source>
</evidence>
<protein>
    <recommendedName>
        <fullName evidence="1">PAS domain-containing protein</fullName>
    </recommendedName>
</protein>
<dbReference type="GO" id="GO:0006355">
    <property type="term" value="P:regulation of DNA-templated transcription"/>
    <property type="evidence" value="ECO:0007669"/>
    <property type="project" value="InterPro"/>
</dbReference>
<evidence type="ECO:0000259" key="1">
    <source>
        <dbReference type="PROSITE" id="PS50112"/>
    </source>
</evidence>
<dbReference type="SUPFAM" id="SSF55785">
    <property type="entry name" value="PYP-like sensor domain (PAS domain)"/>
    <property type="match status" value="1"/>
</dbReference>
<accession>X0U5Z9</accession>
<dbReference type="NCBIfam" id="TIGR00229">
    <property type="entry name" value="sensory_box"/>
    <property type="match status" value="1"/>
</dbReference>
<dbReference type="Pfam" id="PF00989">
    <property type="entry name" value="PAS"/>
    <property type="match status" value="1"/>
</dbReference>
<feature type="non-terminal residue" evidence="2">
    <location>
        <position position="63"/>
    </location>
</feature>
<dbReference type="InterPro" id="IPR013767">
    <property type="entry name" value="PAS_fold"/>
</dbReference>
<gene>
    <name evidence="2" type="ORF">S01H1_09457</name>
</gene>
<name>X0U5Z9_9ZZZZ</name>
<dbReference type="CDD" id="cd00130">
    <property type="entry name" value="PAS"/>
    <property type="match status" value="1"/>
</dbReference>
<sequence>MLCHSIMESVADGIMAVDVHRNITAFNPAAEGITGIPRDKATGRKCFDVLRADACEDRCPVLE</sequence>
<feature type="domain" description="PAS" evidence="1">
    <location>
        <begin position="6"/>
        <end position="53"/>
    </location>
</feature>